<dbReference type="InterPro" id="IPR005365">
    <property type="entry name" value="Npr3"/>
</dbReference>
<dbReference type="PANTHER" id="PTHR13153">
    <property type="entry name" value="CGTHBA PROTEIN -14 GENE PROTEIN"/>
    <property type="match status" value="1"/>
</dbReference>
<dbReference type="Proteomes" id="UP000807469">
    <property type="component" value="Unassembled WGS sequence"/>
</dbReference>
<feature type="signal peptide" evidence="4">
    <location>
        <begin position="1"/>
        <end position="17"/>
    </location>
</feature>
<comment type="subcellular location">
    <subcellularLocation>
        <location evidence="2">Vacuole membrane</location>
        <topology evidence="2">Peripheral membrane protein</topology>
    </subcellularLocation>
</comment>
<dbReference type="GO" id="GO:0034198">
    <property type="term" value="P:cellular response to amino acid starvation"/>
    <property type="evidence" value="ECO:0007669"/>
    <property type="project" value="TreeGrafter"/>
</dbReference>
<feature type="compositionally biased region" description="Basic and acidic residues" evidence="3">
    <location>
        <begin position="176"/>
        <end position="188"/>
    </location>
</feature>
<dbReference type="AlphaFoldDB" id="A0A9P6D6T4"/>
<dbReference type="OrthoDB" id="18648at2759"/>
<evidence type="ECO:0000256" key="2">
    <source>
        <dbReference type="RuleBase" id="RU368069"/>
    </source>
</evidence>
<evidence type="ECO:0000313" key="6">
    <source>
        <dbReference type="EMBL" id="KAF9485215.1"/>
    </source>
</evidence>
<feature type="compositionally biased region" description="Basic and acidic residues" evidence="3">
    <location>
        <begin position="56"/>
        <end position="77"/>
    </location>
</feature>
<organism evidence="6 7">
    <name type="scientific">Pholiota conissans</name>
    <dbReference type="NCBI Taxonomy" id="109636"/>
    <lineage>
        <taxon>Eukaryota</taxon>
        <taxon>Fungi</taxon>
        <taxon>Dikarya</taxon>
        <taxon>Basidiomycota</taxon>
        <taxon>Agaricomycotina</taxon>
        <taxon>Agaricomycetes</taxon>
        <taxon>Agaricomycetidae</taxon>
        <taxon>Agaricales</taxon>
        <taxon>Agaricineae</taxon>
        <taxon>Strophariaceae</taxon>
        <taxon>Pholiota</taxon>
    </lineage>
</organism>
<comment type="caution">
    <text evidence="6">The sequence shown here is derived from an EMBL/GenBank/DDBJ whole genome shotgun (WGS) entry which is preliminary data.</text>
</comment>
<name>A0A9P6D6T4_9AGAR</name>
<dbReference type="GO" id="GO:1904262">
    <property type="term" value="P:negative regulation of TORC1 signaling"/>
    <property type="evidence" value="ECO:0007669"/>
    <property type="project" value="TreeGrafter"/>
</dbReference>
<feature type="chain" id="PRO_5040364595" description="Nitrogen permease regulator 3" evidence="4">
    <location>
        <begin position="18"/>
        <end position="747"/>
    </location>
</feature>
<accession>A0A9P6D6T4</accession>
<dbReference type="Pfam" id="PF24064">
    <property type="entry name" value="HTH_NPRL3"/>
    <property type="match status" value="1"/>
</dbReference>
<comment type="function">
    <text evidence="2">Mediates inactivation of the TORC1 complex in response to amino acid starvation. Required for meiotic nuclear division.</text>
</comment>
<feature type="compositionally biased region" description="Polar residues" evidence="3">
    <location>
        <begin position="91"/>
        <end position="115"/>
    </location>
</feature>
<dbReference type="EMBL" id="MU155137">
    <property type="protein sequence ID" value="KAF9485215.1"/>
    <property type="molecule type" value="Genomic_DNA"/>
</dbReference>
<proteinExistence type="inferred from homology"/>
<gene>
    <name evidence="6" type="ORF">BDN70DRAFT_796462</name>
</gene>
<evidence type="ECO:0000313" key="7">
    <source>
        <dbReference type="Proteomes" id="UP000807469"/>
    </source>
</evidence>
<dbReference type="GO" id="GO:1990130">
    <property type="term" value="C:GATOR1 complex"/>
    <property type="evidence" value="ECO:0007669"/>
    <property type="project" value="TreeGrafter"/>
</dbReference>
<dbReference type="Pfam" id="PF03666">
    <property type="entry name" value="NPR3"/>
    <property type="match status" value="1"/>
</dbReference>
<feature type="region of interest" description="Disordered" evidence="3">
    <location>
        <begin position="26"/>
        <end position="115"/>
    </location>
</feature>
<evidence type="ECO:0000256" key="3">
    <source>
        <dbReference type="SAM" id="MobiDB-lite"/>
    </source>
</evidence>
<comment type="similarity">
    <text evidence="1 2">Belongs to the NPR3 family.</text>
</comment>
<feature type="domain" description="GATOR1 complex protein NPRL3 C-terminal HTH" evidence="5">
    <location>
        <begin position="680"/>
        <end position="740"/>
    </location>
</feature>
<feature type="region of interest" description="Disordered" evidence="3">
    <location>
        <begin position="573"/>
        <end position="607"/>
    </location>
</feature>
<dbReference type="GO" id="GO:0005774">
    <property type="term" value="C:vacuolar membrane"/>
    <property type="evidence" value="ECO:0007669"/>
    <property type="project" value="UniProtKB-SubCell"/>
</dbReference>
<evidence type="ECO:0000256" key="1">
    <source>
        <dbReference type="ARBA" id="ARBA00010546"/>
    </source>
</evidence>
<keyword evidence="7" id="KW-1185">Reference proteome</keyword>
<sequence>MAETLLALLLVTTSAKGSNLVFRWPENPTPSPRLCRPKPDTSMALSHLDNPWRASHSQEELEKAEVLPEHDYGRDPEYGWPRSSAVRDRSTSFSHSSQHNMSGRGSPSRDSSYSFEKLSSSDEYDHVLGYEAEFLAYILCPQKSLCHAKFELVIDDLAFIGHPVCAESDGSWRFKPEKIQPDARRDESEAGNSTTEEHRSADPASPASETSSGSKSAWLQTFHVVLVLDLPDPSSSSSGNLAKYFNILYEQIAFTLTAVLYQEQVLSNFVEKECDRLLALKENCISKGCSFSKYSTQALETSSIAPAMKTIYEAIKASDLAYVTINYLPLQLQLPPHVDALLHSQDDQRADFMDPSDDDSNLLWGQSMSLGWKLPTMAPWKTLVLLDDEGEMDPYTALRGPQNSAEDRQLAEGIVRFLETASINLPLFDMANILDWDLESQVYPIVRWLVLHRRAKIVDVVHSGLKTVFALPPKFDEPLAELSAKFKDAFPQSIIPPLPRLLATISASSSKQGENHFFASVVKSKELVRTYLDVVHWMLKRNMLITLHLRIRIIATHDLKTRVKNERELYMAQRSGIGGKTPRSHHERSESEWDESEKSPAGSAQQASFFLSPKEARRFARRISSNESGKSEISELDFIGAEAKQAMGYHNSEVDESDTGWDTMEDHLWPSVINDPGKATPMQRRWLAAMSDGKDPVIAKRFEQINQYFDGKKSDDEILYRAEISRKQLREVLHAYDEYLETFLHPS</sequence>
<evidence type="ECO:0000259" key="5">
    <source>
        <dbReference type="Pfam" id="PF24064"/>
    </source>
</evidence>
<dbReference type="GO" id="GO:0051321">
    <property type="term" value="P:meiotic cell cycle"/>
    <property type="evidence" value="ECO:0007669"/>
    <property type="project" value="UniProtKB-UniRule"/>
</dbReference>
<evidence type="ECO:0000256" key="4">
    <source>
        <dbReference type="SAM" id="SignalP"/>
    </source>
</evidence>
<dbReference type="InterPro" id="IPR056603">
    <property type="entry name" value="HTH_NPRL3"/>
</dbReference>
<keyword evidence="2 4" id="KW-0732">Signal</keyword>
<keyword evidence="2" id="KW-0469">Meiosis</keyword>
<dbReference type="GO" id="GO:0010508">
    <property type="term" value="P:positive regulation of autophagy"/>
    <property type="evidence" value="ECO:0007669"/>
    <property type="project" value="TreeGrafter"/>
</dbReference>
<dbReference type="GO" id="GO:0038202">
    <property type="term" value="P:TORC1 signaling"/>
    <property type="evidence" value="ECO:0007669"/>
    <property type="project" value="TreeGrafter"/>
</dbReference>
<feature type="region of interest" description="Disordered" evidence="3">
    <location>
        <begin position="176"/>
        <end position="213"/>
    </location>
</feature>
<protein>
    <recommendedName>
        <fullName evidence="2">Nitrogen permease regulator 3</fullName>
    </recommendedName>
    <alternativeName>
        <fullName evidence="2">Required for meiotic nuclear division protein 11</fullName>
    </alternativeName>
</protein>
<dbReference type="PANTHER" id="PTHR13153:SF5">
    <property type="entry name" value="GATOR COMPLEX PROTEIN NPRL3"/>
    <property type="match status" value="1"/>
</dbReference>
<reference evidence="6" key="1">
    <citation type="submission" date="2020-11" db="EMBL/GenBank/DDBJ databases">
        <authorList>
            <consortium name="DOE Joint Genome Institute"/>
            <person name="Ahrendt S."/>
            <person name="Riley R."/>
            <person name="Andreopoulos W."/>
            <person name="Labutti K."/>
            <person name="Pangilinan J."/>
            <person name="Ruiz-Duenas F.J."/>
            <person name="Barrasa J.M."/>
            <person name="Sanchez-Garcia M."/>
            <person name="Camarero S."/>
            <person name="Miyauchi S."/>
            <person name="Serrano A."/>
            <person name="Linde D."/>
            <person name="Babiker R."/>
            <person name="Drula E."/>
            <person name="Ayuso-Fernandez I."/>
            <person name="Pacheco R."/>
            <person name="Padilla G."/>
            <person name="Ferreira P."/>
            <person name="Barriuso J."/>
            <person name="Kellner H."/>
            <person name="Castanera R."/>
            <person name="Alfaro M."/>
            <person name="Ramirez L."/>
            <person name="Pisabarro A.G."/>
            <person name="Kuo A."/>
            <person name="Tritt A."/>
            <person name="Lipzen A."/>
            <person name="He G."/>
            <person name="Yan M."/>
            <person name="Ng V."/>
            <person name="Cullen D."/>
            <person name="Martin F."/>
            <person name="Rosso M.-N."/>
            <person name="Henrissat B."/>
            <person name="Hibbett D."/>
            <person name="Martinez A.T."/>
            <person name="Grigoriev I.V."/>
        </authorList>
    </citation>
    <scope>NUCLEOTIDE SEQUENCE</scope>
    <source>
        <strain evidence="6">CIRM-BRFM 674</strain>
    </source>
</reference>